<accession>A0ABT2EPN4</accession>
<dbReference type="EMBL" id="JANUCP010000004">
    <property type="protein sequence ID" value="MCS3919815.1"/>
    <property type="molecule type" value="Genomic_DNA"/>
</dbReference>
<evidence type="ECO:0000313" key="1">
    <source>
        <dbReference type="EMBL" id="MCS3919815.1"/>
    </source>
</evidence>
<keyword evidence="2" id="KW-1185">Reference proteome</keyword>
<evidence type="ECO:0000313" key="2">
    <source>
        <dbReference type="Proteomes" id="UP001204798"/>
    </source>
</evidence>
<protein>
    <submittedName>
        <fullName evidence="1">Uncharacterized protein</fullName>
    </submittedName>
</protein>
<comment type="caution">
    <text evidence="1">The sequence shown here is derived from an EMBL/GenBank/DDBJ whole genome shotgun (WGS) entry which is preliminary data.</text>
</comment>
<gene>
    <name evidence="1" type="ORF">M2350_002232</name>
</gene>
<organism evidence="1 2">
    <name type="scientific">Candidatus Fervidibacter sacchari</name>
    <dbReference type="NCBI Taxonomy" id="1448929"/>
    <lineage>
        <taxon>Bacteria</taxon>
        <taxon>Candidatus Fervidibacterota</taxon>
        <taxon>Candidatus Fervidibacter</taxon>
    </lineage>
</organism>
<dbReference type="Proteomes" id="UP001204798">
    <property type="component" value="Unassembled WGS sequence"/>
</dbReference>
<name>A0ABT2EPN4_9BACT</name>
<proteinExistence type="predicted"/>
<reference evidence="1 2" key="1">
    <citation type="submission" date="2022-08" db="EMBL/GenBank/DDBJ databases">
        <title>Bacterial and archaeal communities from various locations to study Microbial Dark Matter (Phase II).</title>
        <authorList>
            <person name="Stepanauskas R."/>
        </authorList>
    </citation>
    <scope>NUCLEOTIDE SEQUENCE [LARGE SCALE GENOMIC DNA]</scope>
    <source>
        <strain evidence="1 2">PD1</strain>
    </source>
</reference>
<sequence length="31" mass="3382">MKTVFTTIIYGYNSGAGPCHNTAWIYNGMLG</sequence>